<dbReference type="Proteomes" id="UP000663861">
    <property type="component" value="Unassembled WGS sequence"/>
</dbReference>
<organism evidence="3 4">
    <name type="scientific">Rhizoctonia solani</name>
    <dbReference type="NCBI Taxonomy" id="456999"/>
    <lineage>
        <taxon>Eukaryota</taxon>
        <taxon>Fungi</taxon>
        <taxon>Dikarya</taxon>
        <taxon>Basidiomycota</taxon>
        <taxon>Agaricomycotina</taxon>
        <taxon>Agaricomycetes</taxon>
        <taxon>Cantharellales</taxon>
        <taxon>Ceratobasidiaceae</taxon>
        <taxon>Rhizoctonia</taxon>
    </lineage>
</organism>
<dbReference type="Gene3D" id="3.40.630.30">
    <property type="match status" value="1"/>
</dbReference>
<gene>
    <name evidence="3" type="ORF">RDB_LOCUS64847</name>
</gene>
<dbReference type="GO" id="GO:0016747">
    <property type="term" value="F:acyltransferase activity, transferring groups other than amino-acyl groups"/>
    <property type="evidence" value="ECO:0007669"/>
    <property type="project" value="InterPro"/>
</dbReference>
<feature type="region of interest" description="Disordered" evidence="1">
    <location>
        <begin position="36"/>
        <end position="69"/>
    </location>
</feature>
<dbReference type="CDD" id="cd04301">
    <property type="entry name" value="NAT_SF"/>
    <property type="match status" value="1"/>
</dbReference>
<sequence>MSRGSITWRNSVLFRPRQPTHGLHPRFLTLESSQRRPPLDFISNSPAQRSHSPGPSSNNKPDGEHEGPINDAEWEIRVGRAISILTATLPDFFKIGLVTRFDASTSTSPFAFVEAVHPSPDLIYARNIRFRYAPPGDEGVFPRVLQIEGLPLYFASAAIVRTSLNALYSDMHVALNSVEVLTHGAREREIKVGFIAAGSSRVGGGKAEWDIPHPQYAIMTYTVRPATPADRPILSRICLLTGDAGQSGEGQYHYPEMLGLVYAEPYVVVSPWFGFVLVDDECGDVVGYILGTLNTREFEKNIKNQWYEGLKEKYTKDPYPQGATDADKHMINLIHEPDTAPEEVIAMSQAHIHIDLLPTAQGKGWGTKLIGMAVEYLKQQGIDSLFVGIDSRNTRARSFYLAIGFESVKTSHGEYFRLGFDKWRY</sequence>
<evidence type="ECO:0000259" key="2">
    <source>
        <dbReference type="PROSITE" id="PS51186"/>
    </source>
</evidence>
<dbReference type="PROSITE" id="PS51186">
    <property type="entry name" value="GNAT"/>
    <property type="match status" value="1"/>
</dbReference>
<dbReference type="InterPro" id="IPR000182">
    <property type="entry name" value="GNAT_dom"/>
</dbReference>
<evidence type="ECO:0000313" key="3">
    <source>
        <dbReference type="EMBL" id="CAE6458186.1"/>
    </source>
</evidence>
<protein>
    <recommendedName>
        <fullName evidence="2">N-acetyltransferase domain-containing protein</fullName>
    </recommendedName>
</protein>
<dbReference type="InterPro" id="IPR051822">
    <property type="entry name" value="Glycosyl_Hydrolase_84"/>
</dbReference>
<reference evidence="3" key="1">
    <citation type="submission" date="2021-01" db="EMBL/GenBank/DDBJ databases">
        <authorList>
            <person name="Kaushik A."/>
        </authorList>
    </citation>
    <scope>NUCLEOTIDE SEQUENCE</scope>
    <source>
        <strain evidence="3">AG4-RS23</strain>
    </source>
</reference>
<dbReference type="EMBL" id="CAJMWY010001082">
    <property type="protein sequence ID" value="CAE6458186.1"/>
    <property type="molecule type" value="Genomic_DNA"/>
</dbReference>
<dbReference type="PANTHER" id="PTHR13170">
    <property type="entry name" value="O-GLCNACASE"/>
    <property type="match status" value="1"/>
</dbReference>
<dbReference type="InterPro" id="IPR016181">
    <property type="entry name" value="Acyl_CoA_acyltransferase"/>
</dbReference>
<evidence type="ECO:0000313" key="4">
    <source>
        <dbReference type="Proteomes" id="UP000663861"/>
    </source>
</evidence>
<accession>A0A8H3BIZ9</accession>
<comment type="caution">
    <text evidence="3">The sequence shown here is derived from an EMBL/GenBank/DDBJ whole genome shotgun (WGS) entry which is preliminary data.</text>
</comment>
<dbReference type="GO" id="GO:0016231">
    <property type="term" value="F:beta-N-acetylglucosaminidase activity"/>
    <property type="evidence" value="ECO:0007669"/>
    <property type="project" value="TreeGrafter"/>
</dbReference>
<dbReference type="PANTHER" id="PTHR13170:SF16">
    <property type="entry name" value="PROTEIN O-GLCNACASE"/>
    <property type="match status" value="1"/>
</dbReference>
<dbReference type="SUPFAM" id="SSF55729">
    <property type="entry name" value="Acyl-CoA N-acyltransferases (Nat)"/>
    <property type="match status" value="1"/>
</dbReference>
<proteinExistence type="predicted"/>
<dbReference type="AlphaFoldDB" id="A0A8H3BIZ9"/>
<feature type="domain" description="N-acetyltransferase" evidence="2">
    <location>
        <begin position="293"/>
        <end position="425"/>
    </location>
</feature>
<evidence type="ECO:0000256" key="1">
    <source>
        <dbReference type="SAM" id="MobiDB-lite"/>
    </source>
</evidence>
<dbReference type="GO" id="GO:0009100">
    <property type="term" value="P:glycoprotein metabolic process"/>
    <property type="evidence" value="ECO:0007669"/>
    <property type="project" value="TreeGrafter"/>
</dbReference>
<feature type="compositionally biased region" description="Polar residues" evidence="1">
    <location>
        <begin position="42"/>
        <end position="60"/>
    </location>
</feature>
<dbReference type="Pfam" id="PF00583">
    <property type="entry name" value="Acetyltransf_1"/>
    <property type="match status" value="1"/>
</dbReference>
<name>A0A8H3BIZ9_9AGAM</name>